<dbReference type="GO" id="GO:0003700">
    <property type="term" value="F:DNA-binding transcription factor activity"/>
    <property type="evidence" value="ECO:0007669"/>
    <property type="project" value="InterPro"/>
</dbReference>
<dbReference type="SMART" id="SM00380">
    <property type="entry name" value="AP2"/>
    <property type="match status" value="1"/>
</dbReference>
<dbReference type="PRINTS" id="PR00367">
    <property type="entry name" value="ETHRSPELEMNT"/>
</dbReference>
<dbReference type="InterPro" id="IPR051032">
    <property type="entry name" value="AP2/ERF_TF_ERF_subfamily"/>
</dbReference>
<dbReference type="CDD" id="cd00018">
    <property type="entry name" value="AP2"/>
    <property type="match status" value="1"/>
</dbReference>
<dbReference type="InParanoid" id="A0A059BVI5"/>
<keyword evidence="2" id="KW-0805">Transcription regulation</keyword>
<feature type="region of interest" description="Disordered" evidence="8">
    <location>
        <begin position="155"/>
        <end position="189"/>
    </location>
</feature>
<keyword evidence="5" id="KW-0804">Transcription</keyword>
<feature type="compositionally biased region" description="Basic and acidic residues" evidence="8">
    <location>
        <begin position="40"/>
        <end position="56"/>
    </location>
</feature>
<evidence type="ECO:0000256" key="1">
    <source>
        <dbReference type="ARBA" id="ARBA00004123"/>
    </source>
</evidence>
<protein>
    <recommendedName>
        <fullName evidence="9">AP2/ERF domain-containing protein</fullName>
    </recommendedName>
</protein>
<dbReference type="STRING" id="71139.A0A059BVI5"/>
<dbReference type="eggNOG" id="ENOG502RNX7">
    <property type="taxonomic scope" value="Eukaryota"/>
</dbReference>
<evidence type="ECO:0000256" key="2">
    <source>
        <dbReference type="ARBA" id="ARBA00023015"/>
    </source>
</evidence>
<evidence type="ECO:0000256" key="5">
    <source>
        <dbReference type="ARBA" id="ARBA00023163"/>
    </source>
</evidence>
<keyword evidence="4" id="KW-0010">Activator</keyword>
<dbReference type="FunFam" id="3.30.730.10:FF:000001">
    <property type="entry name" value="Ethylene-responsive transcription factor 2"/>
    <property type="match status" value="1"/>
</dbReference>
<evidence type="ECO:0000313" key="10">
    <source>
        <dbReference type="EMBL" id="KCW69660.1"/>
    </source>
</evidence>
<dbReference type="GO" id="GO:0003677">
    <property type="term" value="F:DNA binding"/>
    <property type="evidence" value="ECO:0007669"/>
    <property type="project" value="UniProtKB-KW"/>
</dbReference>
<evidence type="ECO:0000256" key="8">
    <source>
        <dbReference type="SAM" id="MobiDB-lite"/>
    </source>
</evidence>
<proteinExistence type="inferred from homology"/>
<dbReference type="PANTHER" id="PTHR31985:SF209">
    <property type="entry name" value="ETHYLENE-RESPONSIVE TRANSCRIPTION FACTOR TINY-LIKE"/>
    <property type="match status" value="1"/>
</dbReference>
<dbReference type="InterPro" id="IPR001471">
    <property type="entry name" value="AP2/ERF_dom"/>
</dbReference>
<feature type="region of interest" description="Disordered" evidence="8">
    <location>
        <begin position="1"/>
        <end position="75"/>
    </location>
</feature>
<dbReference type="PANTHER" id="PTHR31985">
    <property type="entry name" value="ETHYLENE-RESPONSIVE TRANSCRIPTION FACTOR ERF042-RELATED"/>
    <property type="match status" value="1"/>
</dbReference>
<dbReference type="Gene3D" id="3.30.730.10">
    <property type="entry name" value="AP2/ERF domain"/>
    <property type="match status" value="1"/>
</dbReference>
<dbReference type="EMBL" id="KK198758">
    <property type="protein sequence ID" value="KCW69660.1"/>
    <property type="molecule type" value="Genomic_DNA"/>
</dbReference>
<comment type="subcellular location">
    <subcellularLocation>
        <location evidence="1">Nucleus</location>
    </subcellularLocation>
</comment>
<dbReference type="PROSITE" id="PS51032">
    <property type="entry name" value="AP2_ERF"/>
    <property type="match status" value="1"/>
</dbReference>
<reference evidence="10" key="1">
    <citation type="submission" date="2013-07" db="EMBL/GenBank/DDBJ databases">
        <title>The genome of Eucalyptus grandis.</title>
        <authorList>
            <person name="Schmutz J."/>
            <person name="Hayes R."/>
            <person name="Myburg A."/>
            <person name="Tuskan G."/>
            <person name="Grattapaglia D."/>
            <person name="Rokhsar D.S."/>
        </authorList>
    </citation>
    <scope>NUCLEOTIDE SEQUENCE</scope>
    <source>
        <tissue evidence="10">Leaf extractions</tissue>
    </source>
</reference>
<sequence length="276" mass="28919">MPEPPLTAGAEAAAASSSPIPSPASPSSSSGSSYVSNPEPSRDKSKARAAAREGEGRPAAAAAAKRARDEGSKHPVYRGVRMRSWGKWVSEIREPRKKSRIWLGTFPTAEMAARAHDVAALSIKGKSAVLNFPHLAKLLPRPASLAPRDIQAAATRAAAMDVDPATPGSAVSPPPPPPPPSCSKGAEPEELSEIIELPNIEGGFGFGSGFGFGFGPSGSSSSGDVLFADTVDYGWAEDQPRWLIESGDADFGAEFLHRFLAADSNYPLEFEALVRD</sequence>
<gene>
    <name evidence="10" type="ORF">EUGRSUZ_F03062</name>
</gene>
<evidence type="ECO:0000259" key="9">
    <source>
        <dbReference type="PROSITE" id="PS51032"/>
    </source>
</evidence>
<dbReference type="InterPro" id="IPR036955">
    <property type="entry name" value="AP2/ERF_dom_sf"/>
</dbReference>
<dbReference type="Gramene" id="KCW69660">
    <property type="protein sequence ID" value="KCW69660"/>
    <property type="gene ID" value="EUGRSUZ_F03062"/>
</dbReference>
<dbReference type="InterPro" id="IPR016177">
    <property type="entry name" value="DNA-bd_dom_sf"/>
</dbReference>
<evidence type="ECO:0000256" key="6">
    <source>
        <dbReference type="ARBA" id="ARBA00023242"/>
    </source>
</evidence>
<keyword evidence="6" id="KW-0539">Nucleus</keyword>
<comment type="similarity">
    <text evidence="7">Belongs to the AP2/ERF transcription factor family. ERF subfamily.</text>
</comment>
<feature type="compositionally biased region" description="Pro residues" evidence="8">
    <location>
        <begin position="172"/>
        <end position="181"/>
    </location>
</feature>
<feature type="domain" description="AP2/ERF" evidence="9">
    <location>
        <begin position="76"/>
        <end position="133"/>
    </location>
</feature>
<feature type="compositionally biased region" description="Low complexity" evidence="8">
    <location>
        <begin position="155"/>
        <end position="165"/>
    </location>
</feature>
<dbReference type="Pfam" id="PF00847">
    <property type="entry name" value="AP2"/>
    <property type="match status" value="1"/>
</dbReference>
<evidence type="ECO:0000256" key="4">
    <source>
        <dbReference type="ARBA" id="ARBA00023159"/>
    </source>
</evidence>
<dbReference type="GO" id="GO:0005634">
    <property type="term" value="C:nucleus"/>
    <property type="evidence" value="ECO:0007669"/>
    <property type="project" value="UniProtKB-SubCell"/>
</dbReference>
<dbReference type="KEGG" id="egr:104449907"/>
<evidence type="ECO:0000256" key="7">
    <source>
        <dbReference type="ARBA" id="ARBA00024343"/>
    </source>
</evidence>
<dbReference type="SUPFAM" id="SSF54171">
    <property type="entry name" value="DNA-binding domain"/>
    <property type="match status" value="1"/>
</dbReference>
<evidence type="ECO:0000256" key="3">
    <source>
        <dbReference type="ARBA" id="ARBA00023125"/>
    </source>
</evidence>
<keyword evidence="3" id="KW-0238">DNA-binding</keyword>
<dbReference type="AlphaFoldDB" id="A0A059BVI5"/>
<accession>A0A059BVI5</accession>
<organism evidence="10">
    <name type="scientific">Eucalyptus grandis</name>
    <name type="common">Flooded gum</name>
    <dbReference type="NCBI Taxonomy" id="71139"/>
    <lineage>
        <taxon>Eukaryota</taxon>
        <taxon>Viridiplantae</taxon>
        <taxon>Streptophyta</taxon>
        <taxon>Embryophyta</taxon>
        <taxon>Tracheophyta</taxon>
        <taxon>Spermatophyta</taxon>
        <taxon>Magnoliopsida</taxon>
        <taxon>eudicotyledons</taxon>
        <taxon>Gunneridae</taxon>
        <taxon>Pentapetalae</taxon>
        <taxon>rosids</taxon>
        <taxon>malvids</taxon>
        <taxon>Myrtales</taxon>
        <taxon>Myrtaceae</taxon>
        <taxon>Myrtoideae</taxon>
        <taxon>Eucalypteae</taxon>
        <taxon>Eucalyptus</taxon>
    </lineage>
</organism>
<feature type="compositionally biased region" description="Low complexity" evidence="8">
    <location>
        <begin position="1"/>
        <end position="39"/>
    </location>
</feature>
<dbReference type="OrthoDB" id="1932364at2759"/>
<name>A0A059BVI5_EUCGR</name>